<dbReference type="GO" id="GO:0048280">
    <property type="term" value="P:vesicle fusion with Golgi apparatus"/>
    <property type="evidence" value="ECO:0000318"/>
    <property type="project" value="GO_Central"/>
</dbReference>
<evidence type="ECO:0000256" key="1">
    <source>
        <dbReference type="ARBA" id="ARBA00004163"/>
    </source>
</evidence>
<organism evidence="15 16">
    <name type="scientific">Monosiga brevicollis</name>
    <name type="common">Choanoflagellate</name>
    <dbReference type="NCBI Taxonomy" id="81824"/>
    <lineage>
        <taxon>Eukaryota</taxon>
        <taxon>Choanoflagellata</taxon>
        <taxon>Craspedida</taxon>
        <taxon>Salpingoecidae</taxon>
        <taxon>Monosiga</taxon>
    </lineage>
</organism>
<dbReference type="InterPro" id="IPR042855">
    <property type="entry name" value="V_SNARE_CC"/>
</dbReference>
<comment type="subcellular location">
    <subcellularLocation>
        <location evidence="1">Endoplasmic reticulum membrane</location>
        <topology evidence="1">Single-pass type IV membrane protein</topology>
    </subcellularLocation>
    <subcellularLocation>
        <location evidence="2">Golgi apparatus membrane</location>
    </subcellularLocation>
</comment>
<evidence type="ECO:0000256" key="6">
    <source>
        <dbReference type="ARBA" id="ARBA00022824"/>
    </source>
</evidence>
<feature type="domain" description="Longin" evidence="13">
    <location>
        <begin position="6"/>
        <end position="117"/>
    </location>
</feature>
<keyword evidence="11" id="KW-0472">Membrane</keyword>
<dbReference type="KEGG" id="mbr:MONBRDRAFT_37661"/>
<dbReference type="GO" id="GO:0000139">
    <property type="term" value="C:Golgi membrane"/>
    <property type="evidence" value="ECO:0000318"/>
    <property type="project" value="GO_Central"/>
</dbReference>
<dbReference type="RefSeq" id="XP_001747073.1">
    <property type="nucleotide sequence ID" value="XM_001747021.1"/>
</dbReference>
<proteinExistence type="inferred from homology"/>
<dbReference type="SMART" id="SM01270">
    <property type="entry name" value="Longin"/>
    <property type="match status" value="1"/>
</dbReference>
<dbReference type="SUPFAM" id="SSF64356">
    <property type="entry name" value="SNARE-like"/>
    <property type="match status" value="1"/>
</dbReference>
<evidence type="ECO:0000259" key="13">
    <source>
        <dbReference type="PROSITE" id="PS50859"/>
    </source>
</evidence>
<dbReference type="EMBL" id="CH991556">
    <property type="protein sequence ID" value="EDQ87997.1"/>
    <property type="molecule type" value="Genomic_DNA"/>
</dbReference>
<evidence type="ECO:0000256" key="8">
    <source>
        <dbReference type="ARBA" id="ARBA00022989"/>
    </source>
</evidence>
<dbReference type="GO" id="GO:0015031">
    <property type="term" value="P:protein transport"/>
    <property type="evidence" value="ECO:0007669"/>
    <property type="project" value="UniProtKB-KW"/>
</dbReference>
<evidence type="ECO:0000256" key="11">
    <source>
        <dbReference type="ARBA" id="ARBA00023136"/>
    </source>
</evidence>
<evidence type="ECO:0000256" key="9">
    <source>
        <dbReference type="ARBA" id="ARBA00023034"/>
    </source>
</evidence>
<evidence type="ECO:0000313" key="16">
    <source>
        <dbReference type="Proteomes" id="UP000001357"/>
    </source>
</evidence>
<evidence type="ECO:0000256" key="12">
    <source>
        <dbReference type="PROSITE-ProRule" id="PRU00290"/>
    </source>
</evidence>
<evidence type="ECO:0000313" key="15">
    <source>
        <dbReference type="EMBL" id="EDQ87997.1"/>
    </source>
</evidence>
<keyword evidence="10 12" id="KW-0175">Coiled coil</keyword>
<dbReference type="Gene3D" id="1.20.5.110">
    <property type="match status" value="1"/>
</dbReference>
<dbReference type="GO" id="GO:0031201">
    <property type="term" value="C:SNARE complex"/>
    <property type="evidence" value="ECO:0000318"/>
    <property type="project" value="GO_Central"/>
</dbReference>
<dbReference type="GO" id="GO:0006888">
    <property type="term" value="P:endoplasmic reticulum to Golgi vesicle-mediated transport"/>
    <property type="evidence" value="ECO:0000318"/>
    <property type="project" value="GO_Central"/>
</dbReference>
<keyword evidence="4" id="KW-0813">Transport</keyword>
<dbReference type="AlphaFoldDB" id="A9V346"/>
<dbReference type="GO" id="GO:0006890">
    <property type="term" value="P:retrograde vesicle-mediated transport, Golgi to endoplasmic reticulum"/>
    <property type="evidence" value="ECO:0000318"/>
    <property type="project" value="GO_Central"/>
</dbReference>
<dbReference type="InParanoid" id="A9V346"/>
<dbReference type="STRING" id="81824.A9V346"/>
<gene>
    <name evidence="15" type="ORF">MONBRDRAFT_37661</name>
</gene>
<dbReference type="Proteomes" id="UP000001357">
    <property type="component" value="Unassembled WGS sequence"/>
</dbReference>
<dbReference type="GO" id="GO:0012507">
    <property type="term" value="C:ER to Golgi transport vesicle membrane"/>
    <property type="evidence" value="ECO:0000318"/>
    <property type="project" value="GO_Central"/>
</dbReference>
<dbReference type="GO" id="GO:0005484">
    <property type="term" value="F:SNAP receptor activity"/>
    <property type="evidence" value="ECO:0000318"/>
    <property type="project" value="GO_Central"/>
</dbReference>
<reference evidence="15 16" key="1">
    <citation type="journal article" date="2008" name="Nature">
        <title>The genome of the choanoflagellate Monosiga brevicollis and the origin of metazoans.</title>
        <authorList>
            <consortium name="JGI Sequencing"/>
            <person name="King N."/>
            <person name="Westbrook M.J."/>
            <person name="Young S.L."/>
            <person name="Kuo A."/>
            <person name="Abedin M."/>
            <person name="Chapman J."/>
            <person name="Fairclough S."/>
            <person name="Hellsten U."/>
            <person name="Isogai Y."/>
            <person name="Letunic I."/>
            <person name="Marr M."/>
            <person name="Pincus D."/>
            <person name="Putnam N."/>
            <person name="Rokas A."/>
            <person name="Wright K.J."/>
            <person name="Zuzow R."/>
            <person name="Dirks W."/>
            <person name="Good M."/>
            <person name="Goodstein D."/>
            <person name="Lemons D."/>
            <person name="Li W."/>
            <person name="Lyons J.B."/>
            <person name="Morris A."/>
            <person name="Nichols S."/>
            <person name="Richter D.J."/>
            <person name="Salamov A."/>
            <person name="Bork P."/>
            <person name="Lim W.A."/>
            <person name="Manning G."/>
            <person name="Miller W.T."/>
            <person name="McGinnis W."/>
            <person name="Shapiro H."/>
            <person name="Tjian R."/>
            <person name="Grigoriev I.V."/>
            <person name="Rokhsar D."/>
        </authorList>
    </citation>
    <scope>NUCLEOTIDE SEQUENCE [LARGE SCALE GENOMIC DNA]</scope>
    <source>
        <strain evidence="16">MX1 / ATCC 50154</strain>
    </source>
</reference>
<dbReference type="PANTHER" id="PTHR45837">
    <property type="entry name" value="VESICLE-TRAFFICKING PROTEIN SEC22B"/>
    <property type="match status" value="1"/>
</dbReference>
<evidence type="ECO:0000256" key="2">
    <source>
        <dbReference type="ARBA" id="ARBA00004394"/>
    </source>
</evidence>
<dbReference type="InterPro" id="IPR011012">
    <property type="entry name" value="Longin-like_dom_sf"/>
</dbReference>
<accession>A9V346</accession>
<evidence type="ECO:0000256" key="5">
    <source>
        <dbReference type="ARBA" id="ARBA00022692"/>
    </source>
</evidence>
<evidence type="ECO:0000259" key="14">
    <source>
        <dbReference type="PROSITE" id="PS50892"/>
    </source>
</evidence>
<evidence type="ECO:0000256" key="10">
    <source>
        <dbReference type="ARBA" id="ARBA00023054"/>
    </source>
</evidence>
<evidence type="ECO:0000256" key="4">
    <source>
        <dbReference type="ARBA" id="ARBA00022448"/>
    </source>
</evidence>
<dbReference type="PROSITE" id="PS50859">
    <property type="entry name" value="LONGIN"/>
    <property type="match status" value="1"/>
</dbReference>
<keyword evidence="6" id="KW-0256">Endoplasmic reticulum</keyword>
<evidence type="ECO:0008006" key="17">
    <source>
        <dbReference type="Google" id="ProtNLM"/>
    </source>
</evidence>
<dbReference type="CDD" id="cd14824">
    <property type="entry name" value="Longin"/>
    <property type="match status" value="1"/>
</dbReference>
<dbReference type="eggNOG" id="KOG0862">
    <property type="taxonomic scope" value="Eukaryota"/>
</dbReference>
<keyword evidence="8" id="KW-1133">Transmembrane helix</keyword>
<keyword evidence="9" id="KW-0333">Golgi apparatus</keyword>
<dbReference type="InterPro" id="IPR044565">
    <property type="entry name" value="Sec22"/>
</dbReference>
<dbReference type="PROSITE" id="PS50892">
    <property type="entry name" value="V_SNARE"/>
    <property type="match status" value="1"/>
</dbReference>
<dbReference type="GO" id="GO:0005789">
    <property type="term" value="C:endoplasmic reticulum membrane"/>
    <property type="evidence" value="ECO:0000318"/>
    <property type="project" value="GO_Central"/>
</dbReference>
<evidence type="ECO:0000256" key="3">
    <source>
        <dbReference type="ARBA" id="ARBA00008025"/>
    </source>
</evidence>
<dbReference type="Pfam" id="PF13774">
    <property type="entry name" value="Longin"/>
    <property type="match status" value="1"/>
</dbReference>
<keyword evidence="5" id="KW-0812">Transmembrane</keyword>
<dbReference type="InterPro" id="IPR010908">
    <property type="entry name" value="Longin_dom"/>
</dbReference>
<keyword evidence="7" id="KW-0653">Protein transport</keyword>
<evidence type="ECO:0000256" key="7">
    <source>
        <dbReference type="ARBA" id="ARBA00022927"/>
    </source>
</evidence>
<feature type="domain" description="V-SNARE coiled-coil homology" evidence="14">
    <location>
        <begin position="132"/>
        <end position="183"/>
    </location>
</feature>
<dbReference type="GeneID" id="5892278"/>
<dbReference type="Gene3D" id="3.30.450.50">
    <property type="entry name" value="Longin domain"/>
    <property type="match status" value="1"/>
</dbReference>
<comment type="similarity">
    <text evidence="3">Belongs to the synaptobrevin family.</text>
</comment>
<name>A9V346_MONBE</name>
<sequence length="366" mass="42261">MIHQAIIARVIDGLPLAASMDDNDENFAIYKQQAKTLFKKLNASSTPRCTVNLSDRLVFHYTIEAGVCYLVLCDKTFSKKLAFGYLEELQREFSEMYGNRIDTAARPYAFIEFDGRMQKLKRAYEDSRATNRLDKINAELMDVQRIMVKNIDEVFERGEQLNSEEHKRAQREAHHQRQDLMMAAQSLQHLNAEVSDDHLAGRWRNASQAEWHMIFESRFAFRAYKLEYVLHGGSIAFVGDSISSQIYDAIRQRAVREKFGSFTPGLLAAWPSLLHIELIRRGRQWRSNLQSMKCPRPALQPVISILHAVFFFAHQARGYPQRRVRYVLFAHRDGQTTTQAARAEDIATQAMPLQGFTKEHIVVCFI</sequence>
<dbReference type="SUPFAM" id="SSF58038">
    <property type="entry name" value="SNARE fusion complex"/>
    <property type="match status" value="1"/>
</dbReference>
<protein>
    <recommendedName>
        <fullName evidence="17">Longin domain-containing protein</fullName>
    </recommendedName>
</protein>
<keyword evidence="16" id="KW-1185">Reference proteome</keyword>